<comment type="caution">
    <text evidence="2">The sequence shown here is derived from an EMBL/GenBank/DDBJ whole genome shotgun (WGS) entry which is preliminary data.</text>
</comment>
<keyword evidence="3" id="KW-1185">Reference proteome</keyword>
<reference evidence="3" key="1">
    <citation type="journal article" date="2019" name="Int. J. Syst. Evol. Microbiol.">
        <title>The Global Catalogue of Microorganisms (GCM) 10K type strain sequencing project: providing services to taxonomists for standard genome sequencing and annotation.</title>
        <authorList>
            <consortium name="The Broad Institute Genomics Platform"/>
            <consortium name="The Broad Institute Genome Sequencing Center for Infectious Disease"/>
            <person name="Wu L."/>
            <person name="Ma J."/>
        </authorList>
    </citation>
    <scope>NUCLEOTIDE SEQUENCE [LARGE SCALE GENOMIC DNA]</scope>
    <source>
        <strain evidence="3">IBRC 10765</strain>
    </source>
</reference>
<organism evidence="2 3">
    <name type="scientific">Saccharospirillum mangrovi</name>
    <dbReference type="NCBI Taxonomy" id="2161747"/>
    <lineage>
        <taxon>Bacteria</taxon>
        <taxon>Pseudomonadati</taxon>
        <taxon>Pseudomonadota</taxon>
        <taxon>Gammaproteobacteria</taxon>
        <taxon>Oceanospirillales</taxon>
        <taxon>Saccharospirillaceae</taxon>
        <taxon>Saccharospirillum</taxon>
    </lineage>
</organism>
<dbReference type="RefSeq" id="WP_380695918.1">
    <property type="nucleotide sequence ID" value="NZ_JBHRYR010000003.1"/>
</dbReference>
<proteinExistence type="predicted"/>
<sequence length="235" mass="26171">MKQTSLVGGLIASLLFVGCAAPSAKYTNEAVAYALATEAELRALVAACDGVSGPASAAAREADQEWWRRNATMMQAADYGFITELNGFVDDRRTESLALFTMNAGFALDEQMRERVAGKLDTRNPERICLQELANFRAGDRDLNQDDRHYAELVALSTEARVDQNALRSSRTPTAANREFGRSFYQAEQALSAVGCQQADISMLKNSWPLEVYEAQCRDMTYHLVRCEWNRCNVY</sequence>
<evidence type="ECO:0000313" key="2">
    <source>
        <dbReference type="EMBL" id="MFC3853093.1"/>
    </source>
</evidence>
<feature type="signal peptide" evidence="1">
    <location>
        <begin position="1"/>
        <end position="20"/>
    </location>
</feature>
<name>A0ABV8A0G8_9GAMM</name>
<dbReference type="Proteomes" id="UP001595617">
    <property type="component" value="Unassembled WGS sequence"/>
</dbReference>
<feature type="chain" id="PRO_5045141172" description="Lysozyme inhibitor LprI N-terminal domain-containing protein" evidence="1">
    <location>
        <begin position="21"/>
        <end position="235"/>
    </location>
</feature>
<protein>
    <recommendedName>
        <fullName evidence="4">Lysozyme inhibitor LprI N-terminal domain-containing protein</fullName>
    </recommendedName>
</protein>
<gene>
    <name evidence="2" type="ORF">ACFOOG_09650</name>
</gene>
<evidence type="ECO:0000313" key="3">
    <source>
        <dbReference type="Proteomes" id="UP001595617"/>
    </source>
</evidence>
<keyword evidence="1" id="KW-0732">Signal</keyword>
<dbReference type="PROSITE" id="PS51257">
    <property type="entry name" value="PROKAR_LIPOPROTEIN"/>
    <property type="match status" value="1"/>
</dbReference>
<evidence type="ECO:0000256" key="1">
    <source>
        <dbReference type="SAM" id="SignalP"/>
    </source>
</evidence>
<dbReference type="EMBL" id="JBHRYR010000003">
    <property type="protein sequence ID" value="MFC3853093.1"/>
    <property type="molecule type" value="Genomic_DNA"/>
</dbReference>
<evidence type="ECO:0008006" key="4">
    <source>
        <dbReference type="Google" id="ProtNLM"/>
    </source>
</evidence>
<accession>A0ABV8A0G8</accession>